<accession>A0ABN8S728</accession>
<dbReference type="Proteomes" id="UP001159405">
    <property type="component" value="Unassembled WGS sequence"/>
</dbReference>
<keyword evidence="3" id="KW-1185">Reference proteome</keyword>
<gene>
    <name evidence="2" type="ORF">PLOB_00033874</name>
</gene>
<keyword evidence="1" id="KW-0472">Membrane</keyword>
<dbReference type="EMBL" id="CALNXK010000459">
    <property type="protein sequence ID" value="CAH3186075.1"/>
    <property type="molecule type" value="Genomic_DNA"/>
</dbReference>
<evidence type="ECO:0000256" key="1">
    <source>
        <dbReference type="SAM" id="Phobius"/>
    </source>
</evidence>
<evidence type="ECO:0000313" key="2">
    <source>
        <dbReference type="EMBL" id="CAH3186075.1"/>
    </source>
</evidence>
<keyword evidence="1" id="KW-1133">Transmembrane helix</keyword>
<feature type="transmembrane region" description="Helical" evidence="1">
    <location>
        <begin position="153"/>
        <end position="170"/>
    </location>
</feature>
<feature type="non-terminal residue" evidence="2">
    <location>
        <position position="1"/>
    </location>
</feature>
<name>A0ABN8S728_9CNID</name>
<keyword evidence="1" id="KW-0812">Transmembrane</keyword>
<organism evidence="2 3">
    <name type="scientific">Porites lobata</name>
    <dbReference type="NCBI Taxonomy" id="104759"/>
    <lineage>
        <taxon>Eukaryota</taxon>
        <taxon>Metazoa</taxon>
        <taxon>Cnidaria</taxon>
        <taxon>Anthozoa</taxon>
        <taxon>Hexacorallia</taxon>
        <taxon>Scleractinia</taxon>
        <taxon>Fungiina</taxon>
        <taxon>Poritidae</taxon>
        <taxon>Porites</taxon>
    </lineage>
</organism>
<sequence length="195" mass="22618">LYIILYLQSRVKLPTTRQAGWHEYSSSYEVDDIRMHLAFSADDSSRYAVYINLLTRQFEDIRLFLCCNILTSIKALEVLAYITALQRGNYRELDSDCLEFTKAAAKLQSWTKLLRKLELAKSKVSLELQVKENLDDLTITSFKSEALARRNPSSKYSALVSILMLLLLLLPMQSSLIRMFLVSLIVLTFYHFFIR</sequence>
<proteinExistence type="predicted"/>
<feature type="transmembrane region" description="Helical" evidence="1">
    <location>
        <begin position="176"/>
        <end position="194"/>
    </location>
</feature>
<comment type="caution">
    <text evidence="2">The sequence shown here is derived from an EMBL/GenBank/DDBJ whole genome shotgun (WGS) entry which is preliminary data.</text>
</comment>
<evidence type="ECO:0000313" key="3">
    <source>
        <dbReference type="Proteomes" id="UP001159405"/>
    </source>
</evidence>
<reference evidence="2 3" key="1">
    <citation type="submission" date="2022-05" db="EMBL/GenBank/DDBJ databases">
        <authorList>
            <consortium name="Genoscope - CEA"/>
            <person name="William W."/>
        </authorList>
    </citation>
    <scope>NUCLEOTIDE SEQUENCE [LARGE SCALE GENOMIC DNA]</scope>
</reference>
<protein>
    <submittedName>
        <fullName evidence="2">Uncharacterized protein</fullName>
    </submittedName>
</protein>